<dbReference type="InterPro" id="IPR039770">
    <property type="entry name" value="Rpf2"/>
</dbReference>
<protein>
    <recommendedName>
        <fullName evidence="3 6">Ribosome production factor 2 homolog</fullName>
    </recommendedName>
    <alternativeName>
        <fullName evidence="5 6">Ribosome biogenesis protein RPF2 homolog</fullName>
    </alternativeName>
</protein>
<dbReference type="AlphaFoldDB" id="A0A2P2HYI7"/>
<dbReference type="GO" id="GO:0005730">
    <property type="term" value="C:nucleolus"/>
    <property type="evidence" value="ECO:0007669"/>
    <property type="project" value="UniProtKB-SubCell"/>
</dbReference>
<evidence type="ECO:0000256" key="1">
    <source>
        <dbReference type="ARBA" id="ARBA00004604"/>
    </source>
</evidence>
<dbReference type="Pfam" id="PF04427">
    <property type="entry name" value="Brix"/>
    <property type="match status" value="1"/>
</dbReference>
<evidence type="ECO:0000256" key="5">
    <source>
        <dbReference type="ARBA" id="ARBA00030889"/>
    </source>
</evidence>
<keyword evidence="4 6" id="KW-0539">Nucleus</keyword>
<dbReference type="EMBL" id="IACT01001331">
    <property type="protein sequence ID" value="LAC20684.1"/>
    <property type="molecule type" value="mRNA"/>
</dbReference>
<dbReference type="PANTHER" id="PTHR12728">
    <property type="entry name" value="BRIX DOMAIN CONTAINING PROTEIN"/>
    <property type="match status" value="1"/>
</dbReference>
<evidence type="ECO:0000256" key="2">
    <source>
        <dbReference type="ARBA" id="ARBA00010782"/>
    </source>
</evidence>
<dbReference type="InterPro" id="IPR007109">
    <property type="entry name" value="Brix"/>
</dbReference>
<reference evidence="8" key="2">
    <citation type="journal article" date="2018" name="Biosci. Biotechnol. Biochem.">
        <title>Polysaccharide hydrolase of the hadal zone amphipods Hirondellea gigas.</title>
        <authorList>
            <person name="Kobayashi H."/>
            <person name="Nagahama T."/>
            <person name="Arai W."/>
            <person name="Sasagawa Y."/>
            <person name="Umeda M."/>
            <person name="Hayashi T."/>
            <person name="Nikaido I."/>
            <person name="Watanabe H."/>
            <person name="Oguri K."/>
            <person name="Kitazato H."/>
            <person name="Fujioka K."/>
            <person name="Kido Y."/>
            <person name="Takami H."/>
        </authorList>
    </citation>
    <scope>NUCLEOTIDE SEQUENCE</scope>
    <source>
        <tissue evidence="8">Whole body</tissue>
    </source>
</reference>
<comment type="similarity">
    <text evidence="2 6">Belongs to the RPF2 family.</text>
</comment>
<dbReference type="GO" id="GO:0019843">
    <property type="term" value="F:rRNA binding"/>
    <property type="evidence" value="ECO:0007669"/>
    <property type="project" value="UniProtKB-UniRule"/>
</dbReference>
<organism evidence="8">
    <name type="scientific">Hirondellea gigas</name>
    <dbReference type="NCBI Taxonomy" id="1518452"/>
    <lineage>
        <taxon>Eukaryota</taxon>
        <taxon>Metazoa</taxon>
        <taxon>Ecdysozoa</taxon>
        <taxon>Arthropoda</taxon>
        <taxon>Crustacea</taxon>
        <taxon>Multicrustacea</taxon>
        <taxon>Malacostraca</taxon>
        <taxon>Eumalacostraca</taxon>
        <taxon>Peracarida</taxon>
        <taxon>Amphipoda</taxon>
        <taxon>Amphilochidea</taxon>
        <taxon>Lysianassida</taxon>
        <taxon>Lysianassidira</taxon>
        <taxon>Lysianassoidea</taxon>
        <taxon>Lysianassidae</taxon>
        <taxon>Hirondellea</taxon>
    </lineage>
</organism>
<reference evidence="9" key="1">
    <citation type="submission" date="2017-11" db="EMBL/GenBank/DDBJ databases">
        <title>The sensing device of the deep-sea amphipod.</title>
        <authorList>
            <person name="Kobayashi H."/>
            <person name="Nagahama T."/>
            <person name="Arai W."/>
            <person name="Sasagawa Y."/>
            <person name="Umeda M."/>
            <person name="Hayashi T."/>
            <person name="Nikaido I."/>
            <person name="Watanabe H."/>
            <person name="Oguri K."/>
            <person name="Kitazato H."/>
            <person name="Fujioka K."/>
            <person name="Kido Y."/>
            <person name="Takami H."/>
        </authorList>
    </citation>
    <scope>NUCLEOTIDE SEQUENCE</scope>
    <source>
        <tissue evidence="9">Whole body</tissue>
    </source>
</reference>
<dbReference type="SMART" id="SM00879">
    <property type="entry name" value="Brix"/>
    <property type="match status" value="1"/>
</dbReference>
<proteinExistence type="evidence at transcript level"/>
<comment type="subcellular location">
    <subcellularLocation>
        <location evidence="1 6">Nucleus</location>
        <location evidence="1 6">Nucleolus</location>
    </subcellularLocation>
</comment>
<feature type="domain" description="Brix" evidence="7">
    <location>
        <begin position="31"/>
        <end position="234"/>
    </location>
</feature>
<evidence type="ECO:0000256" key="3">
    <source>
        <dbReference type="ARBA" id="ARBA00020387"/>
    </source>
</evidence>
<evidence type="ECO:0000256" key="6">
    <source>
        <dbReference type="RuleBase" id="RU367086"/>
    </source>
</evidence>
<accession>A0A2P2HYI7</accession>
<dbReference type="PANTHER" id="PTHR12728:SF0">
    <property type="entry name" value="RIBOSOME PRODUCTION FACTOR 2 HOMOLOG"/>
    <property type="match status" value="1"/>
</dbReference>
<dbReference type="GO" id="GO:0000027">
    <property type="term" value="P:ribosomal large subunit assembly"/>
    <property type="evidence" value="ECO:0007669"/>
    <property type="project" value="InterPro"/>
</dbReference>
<sequence length="312" mass="35310">MGVIQRVAKPTTQRGKRALEKRASKLIENDKKALFINGQSTSPAGREFLKCIYAFKKMNSIFLGRKNPILPFEDGEKLERMSKKYDASLFAVTTHSKKRPNNVVLGRMYNNTILDMIELGVSDWLSLSQFRNSKVSCGTKPCLLFHGVGFTQFPEHVRLKSLLIDFFRGPAVTNVSLTGFELALQFTSFEEKIYMRGYRILLKKSGTDVPRVELVEIGPSLTLSLRRTKLASDDNLKAACKKPKELKVKKKKNININPLGTKFGRIHMEKQDLRKLQVRKTPAIKKAKQLQIARRKAERGLANTVNAINSGE</sequence>
<dbReference type="GO" id="GO:0000463">
    <property type="term" value="P:maturation of LSU-rRNA from tricistronic rRNA transcript (SSU-rRNA, 5.8S rRNA, LSU-rRNA)"/>
    <property type="evidence" value="ECO:0007669"/>
    <property type="project" value="TreeGrafter"/>
</dbReference>
<dbReference type="PROSITE" id="PS50833">
    <property type="entry name" value="BRIX"/>
    <property type="match status" value="1"/>
</dbReference>
<evidence type="ECO:0000259" key="7">
    <source>
        <dbReference type="PROSITE" id="PS50833"/>
    </source>
</evidence>
<evidence type="ECO:0000313" key="8">
    <source>
        <dbReference type="EMBL" id="LAB66844.1"/>
    </source>
</evidence>
<name>A0A2P2HYI7_9CRUS</name>
<dbReference type="EMBL" id="IACF01001125">
    <property type="protein sequence ID" value="LAB66844.1"/>
    <property type="molecule type" value="mRNA"/>
</dbReference>
<evidence type="ECO:0000256" key="4">
    <source>
        <dbReference type="ARBA" id="ARBA00023242"/>
    </source>
</evidence>
<evidence type="ECO:0000313" key="9">
    <source>
        <dbReference type="EMBL" id="LAC20684.1"/>
    </source>
</evidence>